<dbReference type="PANTHER" id="PTHR45913">
    <property type="entry name" value="EPM2A-INTERACTING PROTEIN 1"/>
    <property type="match status" value="1"/>
</dbReference>
<dbReference type="RefSeq" id="XP_030750265.1">
    <property type="nucleotide sequence ID" value="XM_030894405.1"/>
</dbReference>
<keyword evidence="2" id="KW-1185">Reference proteome</keyword>
<dbReference type="InterPro" id="IPR012337">
    <property type="entry name" value="RNaseH-like_sf"/>
</dbReference>
<dbReference type="RefSeq" id="XP_030750560.1">
    <property type="nucleotide sequence ID" value="XM_030894700.1"/>
</dbReference>
<evidence type="ECO:0000259" key="1">
    <source>
        <dbReference type="Pfam" id="PF05699"/>
    </source>
</evidence>
<evidence type="ECO:0000313" key="9">
    <source>
        <dbReference type="RefSeq" id="XP_030758020.1"/>
    </source>
</evidence>
<accession>A0A6J2Y4U0</accession>
<evidence type="ECO:0000313" key="10">
    <source>
        <dbReference type="RefSeq" id="XP_030761916.1"/>
    </source>
</evidence>
<dbReference type="RefSeq" id="XP_030754119.1">
    <property type="nucleotide sequence ID" value="XM_030898259.1"/>
</dbReference>
<dbReference type="KEGG" id="soy:115883752"/>
<dbReference type="RefSeq" id="XP_030752338.1">
    <property type="nucleotide sequence ID" value="XM_030896478.1"/>
</dbReference>
<evidence type="ECO:0000313" key="8">
    <source>
        <dbReference type="RefSeq" id="XP_030754119.1"/>
    </source>
</evidence>
<reference evidence="3 4" key="1">
    <citation type="submission" date="2025-04" db="UniProtKB">
        <authorList>
            <consortium name="RefSeq"/>
        </authorList>
    </citation>
    <scope>IDENTIFICATION</scope>
    <source>
        <tissue evidence="3 4">Gonads</tissue>
    </source>
</reference>
<dbReference type="RefSeq" id="XP_030758020.1">
    <property type="nucleotide sequence ID" value="XM_030902160.1"/>
</dbReference>
<dbReference type="GO" id="GO:0046983">
    <property type="term" value="F:protein dimerization activity"/>
    <property type="evidence" value="ECO:0007669"/>
    <property type="project" value="InterPro"/>
</dbReference>
<dbReference type="Proteomes" id="UP000504635">
    <property type="component" value="Unplaced"/>
</dbReference>
<evidence type="ECO:0000313" key="3">
    <source>
        <dbReference type="RefSeq" id="XP_030750265.1"/>
    </source>
</evidence>
<dbReference type="Pfam" id="PF05699">
    <property type="entry name" value="Dimer_Tnp_hAT"/>
    <property type="match status" value="1"/>
</dbReference>
<dbReference type="InterPro" id="IPR008906">
    <property type="entry name" value="HATC_C_dom"/>
</dbReference>
<dbReference type="AlphaFoldDB" id="A0A6J2Y4U0"/>
<protein>
    <submittedName>
        <fullName evidence="3 4">General transcription factor II-I repeat domain-containing protein 2-like</fullName>
    </submittedName>
</protein>
<dbReference type="KEGG" id="soy:115878262"/>
<dbReference type="KEGG" id="soy:115878050"/>
<organism evidence="2 9">
    <name type="scientific">Sitophilus oryzae</name>
    <name type="common">Rice weevil</name>
    <name type="synonym">Curculio oryzae</name>
    <dbReference type="NCBI Taxonomy" id="7048"/>
    <lineage>
        <taxon>Eukaryota</taxon>
        <taxon>Metazoa</taxon>
        <taxon>Ecdysozoa</taxon>
        <taxon>Arthropoda</taxon>
        <taxon>Hexapoda</taxon>
        <taxon>Insecta</taxon>
        <taxon>Pterygota</taxon>
        <taxon>Neoptera</taxon>
        <taxon>Endopterygota</taxon>
        <taxon>Coleoptera</taxon>
        <taxon>Polyphaga</taxon>
        <taxon>Cucujiformia</taxon>
        <taxon>Curculionidae</taxon>
        <taxon>Dryophthorinae</taxon>
        <taxon>Sitophilus</taxon>
    </lineage>
</organism>
<dbReference type="GeneID" id="115883752"/>
<dbReference type="OrthoDB" id="6431883at2759"/>
<dbReference type="KEGG" id="soy:115880927"/>
<dbReference type="RefSeq" id="XP_030761916.1">
    <property type="nucleotide sequence ID" value="XM_030906056.1"/>
</dbReference>
<sequence>MASSSKKVKTYHFHSEWEEQYFFTEVKGKNVCLLCNTSVSVAKKGNIERHHTTVHSNFEKSFPLHSVARKEKLKQLKNQLIGQQSIFLRTVDKNKAATEASYRVSQIIAQKKKPYEDGEMIKQAFLEAADSLFANFRNKDEILSAIKSMQLSANTVMRRVEVMSNDIFLQLRTDLDNCVYFSLQLDESTDVVETAQMAVFVRMVFSDFTIKEDLLKFIPLKGYTTGQELFSHLKNIISSEKIPISKMVGLTTDGAPAMVGCDKGLVALCRKDETFPQFLSYHCIIHQQALCGNFLKLNNVMKLVVKIVNKIRAQALQRRLFKTLADEVDCQYGDLLLHSGVRWLSRGRVLKRFNDVLSGIVQFFKQRDEPIPELENSIWLRDFGFLVDITEKLNELNLQLQGRDKELAEMISDIKAFIRKLEFWEQNLINSDAKHFPILSEKISQNPLEPYDSKYHVEIVSTLKNNFKNRFKDFDEMALVAQFVGSPFMEIDIQQFATCVMQNFGEDIAATEMEVIEFQNDLALKSLVSSTKCIWSIVSKDKYSVLCRVALKVKALFSSTYLCESSFSNMKFIKNKYRNRLTDEHLDNCIRMAVSNYTANIKKIIDESECQPSH</sequence>
<evidence type="ECO:0000313" key="5">
    <source>
        <dbReference type="RefSeq" id="XP_030751611.1"/>
    </source>
</evidence>
<dbReference type="RefSeq" id="XP_030753167.1">
    <property type="nucleotide sequence ID" value="XM_030897307.1"/>
</dbReference>
<evidence type="ECO:0000313" key="4">
    <source>
        <dbReference type="RefSeq" id="XP_030750560.1"/>
    </source>
</evidence>
<dbReference type="RefSeq" id="XP_030751611.1">
    <property type="nucleotide sequence ID" value="XM_030895751.1"/>
</dbReference>
<feature type="domain" description="HAT C-terminal dimerisation" evidence="1">
    <location>
        <begin position="534"/>
        <end position="590"/>
    </location>
</feature>
<dbReference type="PANTHER" id="PTHR45913:SF21">
    <property type="entry name" value="DUF4371 DOMAIN-CONTAINING PROTEIN"/>
    <property type="match status" value="1"/>
</dbReference>
<evidence type="ECO:0000313" key="6">
    <source>
        <dbReference type="RefSeq" id="XP_030752338.1"/>
    </source>
</evidence>
<gene>
    <name evidence="9" type="primary">LOC115883752</name>
    <name evidence="3" type="synonym">LOC115878050</name>
    <name evidence="4" type="synonym">LOC115878262</name>
    <name evidence="5" type="synonym">LOC115879106</name>
    <name evidence="6" type="synonym">LOC115879583</name>
    <name evidence="7" type="synonym">LOC115880171</name>
    <name evidence="8" type="synonym">LOC115880927</name>
    <name evidence="10" type="synonym">LOC115886772</name>
</gene>
<dbReference type="SUPFAM" id="SSF53098">
    <property type="entry name" value="Ribonuclease H-like"/>
    <property type="match status" value="1"/>
</dbReference>
<dbReference type="KEGG" id="soy:115880171"/>
<evidence type="ECO:0000313" key="7">
    <source>
        <dbReference type="RefSeq" id="XP_030753167.1"/>
    </source>
</evidence>
<proteinExistence type="predicted"/>
<dbReference type="KEGG" id="soy:115879106"/>
<name>A0A6J2Y4U0_SITOR</name>
<dbReference type="KEGG" id="soy:115879583"/>
<dbReference type="KEGG" id="soy:115886772"/>
<evidence type="ECO:0000313" key="2">
    <source>
        <dbReference type="Proteomes" id="UP000504635"/>
    </source>
</evidence>